<keyword evidence="1" id="KW-0255">Endonuclease</keyword>
<dbReference type="Pfam" id="PF03230">
    <property type="entry name" value="Antirestrict"/>
    <property type="match status" value="1"/>
</dbReference>
<protein>
    <submittedName>
        <fullName evidence="1">Endonuclease VII</fullName>
    </submittedName>
</protein>
<accession>A0AAU8KY59</accession>
<keyword evidence="1" id="KW-0378">Hydrolase</keyword>
<dbReference type="InterPro" id="IPR042297">
    <property type="entry name" value="Antirestriction_sf"/>
</dbReference>
<dbReference type="EMBL" id="PP813866">
    <property type="protein sequence ID" value="XCN26890.1"/>
    <property type="molecule type" value="Genomic_DNA"/>
</dbReference>
<dbReference type="Gene3D" id="3.30.70.3580">
    <property type="entry name" value="Antirestriction protein"/>
    <property type="match status" value="1"/>
</dbReference>
<organism evidence="1">
    <name type="scientific">Pseudomonas phage vB_PaeS_FBPa53</name>
    <dbReference type="NCBI Taxonomy" id="3231242"/>
    <lineage>
        <taxon>Viruses</taxon>
    </lineage>
</organism>
<dbReference type="GO" id="GO:0004519">
    <property type="term" value="F:endonuclease activity"/>
    <property type="evidence" value="ECO:0007669"/>
    <property type="project" value="UniProtKB-KW"/>
</dbReference>
<keyword evidence="1" id="KW-0540">Nuclease</keyword>
<proteinExistence type="predicted"/>
<dbReference type="InterPro" id="IPR004914">
    <property type="entry name" value="Antirestrict"/>
</dbReference>
<name>A0AAU8KY59_9VIRU</name>
<evidence type="ECO:0000313" key="1">
    <source>
        <dbReference type="EMBL" id="XCN26890.1"/>
    </source>
</evidence>
<sequence length="136" mass="15707">MSKITATRIDNDEQRLEILPTFFGADFLRVEVALYSHLQKMCEEYNGAYWYMYKLSNGAMYLAPAITDRKLRLTVDTNGYSGEVSGDAAGLITCLFVFNTLCWKYPQREDFVDLFYKLRDFAFDHPEAEEIIAAID</sequence>
<reference evidence="1" key="1">
    <citation type="submission" date="2024-05" db="EMBL/GenBank/DDBJ databases">
        <title>Defense systems in Pseudomonas aeruginosa.</title>
        <authorList>
            <person name="van den Berg D.F."/>
            <person name="Costa R.A."/>
        </authorList>
    </citation>
    <scope>NUCLEOTIDE SEQUENCE</scope>
</reference>